<evidence type="ECO:0000313" key="3">
    <source>
        <dbReference type="EMBL" id="KNZ58884.1"/>
    </source>
</evidence>
<dbReference type="Proteomes" id="UP000037035">
    <property type="component" value="Unassembled WGS sequence"/>
</dbReference>
<dbReference type="EMBL" id="LAVV01006660">
    <property type="protein sequence ID" value="KNZ58884.1"/>
    <property type="molecule type" value="Genomic_DNA"/>
</dbReference>
<keyword evidence="4" id="KW-1185">Reference proteome</keyword>
<dbReference type="Gene3D" id="2.60.40.200">
    <property type="entry name" value="Superoxide dismutase, copper/zinc binding domain"/>
    <property type="match status" value="1"/>
</dbReference>
<keyword evidence="1" id="KW-0732">Signal</keyword>
<dbReference type="OrthoDB" id="159229at2759"/>
<reference evidence="3 4" key="1">
    <citation type="submission" date="2015-08" db="EMBL/GenBank/DDBJ databases">
        <title>Next Generation Sequencing and Analysis of the Genome of Puccinia sorghi L Schw, the Causal Agent of Maize Common Rust.</title>
        <authorList>
            <person name="Rochi L."/>
            <person name="Burguener G."/>
            <person name="Darino M."/>
            <person name="Turjanski A."/>
            <person name="Kreff E."/>
            <person name="Dieguez M.J."/>
            <person name="Sacco F."/>
        </authorList>
    </citation>
    <scope>NUCLEOTIDE SEQUENCE [LARGE SCALE GENOMIC DNA]</scope>
    <source>
        <strain evidence="3 4">RO10H11247</strain>
    </source>
</reference>
<evidence type="ECO:0000256" key="1">
    <source>
        <dbReference type="SAM" id="SignalP"/>
    </source>
</evidence>
<dbReference type="AlphaFoldDB" id="A0A0L6VDV0"/>
<dbReference type="Pfam" id="PF00080">
    <property type="entry name" value="Sod_Cu"/>
    <property type="match status" value="1"/>
</dbReference>
<feature type="domain" description="Superoxide dismutase copper/zinc binding" evidence="2">
    <location>
        <begin position="62"/>
        <end position="199"/>
    </location>
</feature>
<dbReference type="VEuPathDB" id="FungiDB:VP01_1840g2"/>
<proteinExistence type="predicted"/>
<dbReference type="GO" id="GO:0006801">
    <property type="term" value="P:superoxide metabolic process"/>
    <property type="evidence" value="ECO:0007669"/>
    <property type="project" value="InterPro"/>
</dbReference>
<gene>
    <name evidence="3" type="ORF">VP01_1840g2</name>
</gene>
<dbReference type="InterPro" id="IPR036423">
    <property type="entry name" value="SOD-like_Cu/Zn_dom_sf"/>
</dbReference>
<evidence type="ECO:0000259" key="2">
    <source>
        <dbReference type="Pfam" id="PF00080"/>
    </source>
</evidence>
<organism evidence="3 4">
    <name type="scientific">Puccinia sorghi</name>
    <dbReference type="NCBI Taxonomy" id="27349"/>
    <lineage>
        <taxon>Eukaryota</taxon>
        <taxon>Fungi</taxon>
        <taxon>Dikarya</taxon>
        <taxon>Basidiomycota</taxon>
        <taxon>Pucciniomycotina</taxon>
        <taxon>Pucciniomycetes</taxon>
        <taxon>Pucciniales</taxon>
        <taxon>Pucciniaceae</taxon>
        <taxon>Puccinia</taxon>
    </lineage>
</organism>
<dbReference type="PANTHER" id="PTHR10003">
    <property type="entry name" value="SUPEROXIDE DISMUTASE CU-ZN -RELATED"/>
    <property type="match status" value="1"/>
</dbReference>
<dbReference type="InterPro" id="IPR001424">
    <property type="entry name" value="SOD_Cu_Zn_dom"/>
</dbReference>
<sequence>MKGRTAGTVGGVVLLALVALALVPAVSAQRPPARPARDNKAACTEGVATLTGVAGKEGQGISGAVRFLKANGGTQVTITVNGLKAGTSHPFHVEAFGITYPIHSVLLPKLVHQNPVGTNDCAKAGEHFNPTGIQTECPGRAPDPKQCQVGDLSGKSQPLKPKGNGAAVVSYLDKTLEIPAIINRSVVVHDGTPKKAKIACGTIICKKA</sequence>
<accession>A0A0L6VDV0</accession>
<name>A0A0L6VDV0_9BASI</name>
<dbReference type="SUPFAM" id="SSF49329">
    <property type="entry name" value="Cu,Zn superoxide dismutase-like"/>
    <property type="match status" value="1"/>
</dbReference>
<comment type="caution">
    <text evidence="3">The sequence shown here is derived from an EMBL/GenBank/DDBJ whole genome shotgun (WGS) entry which is preliminary data.</text>
</comment>
<dbReference type="InterPro" id="IPR024134">
    <property type="entry name" value="SOD_Cu/Zn_/chaperone"/>
</dbReference>
<feature type="chain" id="PRO_5005568470" evidence="1">
    <location>
        <begin position="29"/>
        <end position="208"/>
    </location>
</feature>
<protein>
    <submittedName>
        <fullName evidence="3">Copper/zinc superoxide dismutase</fullName>
    </submittedName>
</protein>
<evidence type="ECO:0000313" key="4">
    <source>
        <dbReference type="Proteomes" id="UP000037035"/>
    </source>
</evidence>
<feature type="signal peptide" evidence="1">
    <location>
        <begin position="1"/>
        <end position="28"/>
    </location>
</feature>
<dbReference type="STRING" id="27349.A0A0L6VDV0"/>
<dbReference type="GO" id="GO:0005507">
    <property type="term" value="F:copper ion binding"/>
    <property type="evidence" value="ECO:0007669"/>
    <property type="project" value="InterPro"/>
</dbReference>